<dbReference type="InterPro" id="IPR036758">
    <property type="entry name" value="At5g01610-like"/>
</dbReference>
<dbReference type="Gene3D" id="2.30.240.10">
    <property type="entry name" value="At5g01610-like"/>
    <property type="match status" value="1"/>
</dbReference>
<reference evidence="2 3" key="1">
    <citation type="journal article" date="2024" name="G3 (Bethesda)">
        <title>Genome assembly of Hibiscus sabdariffa L. provides insights into metabolisms of medicinal natural products.</title>
        <authorList>
            <person name="Kim T."/>
        </authorList>
    </citation>
    <scope>NUCLEOTIDE SEQUENCE [LARGE SCALE GENOMIC DNA]</scope>
    <source>
        <strain evidence="2">TK-2024</strain>
        <tissue evidence="2">Old leaves</tissue>
    </source>
</reference>
<feature type="chain" id="PRO_5047128665" description="DUF538 family protein" evidence="1">
    <location>
        <begin position="30"/>
        <end position="312"/>
    </location>
</feature>
<sequence>MVLINLATAIPISLLILLFLLIQSPLASSFLLIVTDDEPSAYEVLQAYNFPVGLLPKGVVKYDLDESTGRFHAYLNDTCSFSLEGSYQLKYKSTISGIISNYKLKDLSGISVKVFFLWLNIVEVIRDDDELDFSVGIASASFPIDNFYECPQCGCGLDCVNAEKEVERAERRTRADASVASNMEGPDHMIVKAWNCCLVYLQLKFYGKDNSTWIKAQGLRWKHCSFQLSGDAEASDKSIFVQPRCRRILEMDALSSRPCRVLSYLPFPSHLLSGPHNSDSFDLIHSEMVKPTTESMAISSHAWKLSSLGIIK</sequence>
<accession>A0ABR2NY25</accession>
<evidence type="ECO:0008006" key="4">
    <source>
        <dbReference type="Google" id="ProtNLM"/>
    </source>
</evidence>
<evidence type="ECO:0000256" key="1">
    <source>
        <dbReference type="SAM" id="SignalP"/>
    </source>
</evidence>
<dbReference type="PANTHER" id="PTHR31676:SF156">
    <property type="entry name" value="F22D16.19 PROTEIN"/>
    <property type="match status" value="1"/>
</dbReference>
<dbReference type="EMBL" id="JBBPBN010000090">
    <property type="protein sequence ID" value="KAK8981004.1"/>
    <property type="molecule type" value="Genomic_DNA"/>
</dbReference>
<keyword evidence="3" id="KW-1185">Reference proteome</keyword>
<proteinExistence type="predicted"/>
<dbReference type="Proteomes" id="UP001396334">
    <property type="component" value="Unassembled WGS sequence"/>
</dbReference>
<dbReference type="Pfam" id="PF04398">
    <property type="entry name" value="DUF538"/>
    <property type="match status" value="1"/>
</dbReference>
<dbReference type="PANTHER" id="PTHR31676">
    <property type="entry name" value="T31J12.3 PROTEIN-RELATED"/>
    <property type="match status" value="1"/>
</dbReference>
<keyword evidence="1" id="KW-0732">Signal</keyword>
<dbReference type="InterPro" id="IPR007493">
    <property type="entry name" value="DUF538"/>
</dbReference>
<evidence type="ECO:0000313" key="3">
    <source>
        <dbReference type="Proteomes" id="UP001396334"/>
    </source>
</evidence>
<protein>
    <recommendedName>
        <fullName evidence="4">DUF538 family protein</fullName>
    </recommendedName>
</protein>
<dbReference type="SUPFAM" id="SSF141562">
    <property type="entry name" value="At5g01610-like"/>
    <property type="match status" value="1"/>
</dbReference>
<gene>
    <name evidence="2" type="ORF">V6N11_059694</name>
</gene>
<evidence type="ECO:0000313" key="2">
    <source>
        <dbReference type="EMBL" id="KAK8981004.1"/>
    </source>
</evidence>
<name>A0ABR2NY25_9ROSI</name>
<comment type="caution">
    <text evidence="2">The sequence shown here is derived from an EMBL/GenBank/DDBJ whole genome shotgun (WGS) entry which is preliminary data.</text>
</comment>
<feature type="signal peptide" evidence="1">
    <location>
        <begin position="1"/>
        <end position="29"/>
    </location>
</feature>
<organism evidence="2 3">
    <name type="scientific">Hibiscus sabdariffa</name>
    <name type="common">roselle</name>
    <dbReference type="NCBI Taxonomy" id="183260"/>
    <lineage>
        <taxon>Eukaryota</taxon>
        <taxon>Viridiplantae</taxon>
        <taxon>Streptophyta</taxon>
        <taxon>Embryophyta</taxon>
        <taxon>Tracheophyta</taxon>
        <taxon>Spermatophyta</taxon>
        <taxon>Magnoliopsida</taxon>
        <taxon>eudicotyledons</taxon>
        <taxon>Gunneridae</taxon>
        <taxon>Pentapetalae</taxon>
        <taxon>rosids</taxon>
        <taxon>malvids</taxon>
        <taxon>Malvales</taxon>
        <taxon>Malvaceae</taxon>
        <taxon>Malvoideae</taxon>
        <taxon>Hibiscus</taxon>
    </lineage>
</organism>